<accession>A0ABP0US78</accession>
<dbReference type="EMBL" id="OZ019898">
    <property type="protein sequence ID" value="CAK9228719.1"/>
    <property type="molecule type" value="Genomic_DNA"/>
</dbReference>
<keyword evidence="2" id="KW-1185">Reference proteome</keyword>
<evidence type="ECO:0000313" key="1">
    <source>
        <dbReference type="EMBL" id="CAK9228719.1"/>
    </source>
</evidence>
<proteinExistence type="predicted"/>
<sequence length="175" mass="19005">MVKMNIHSKYDDLQNSRLNDLFLVADMIRKAGRNARQGFGKFKCKPNPSSGGAQFPTLTSNKDPPFANGSFVLPVQRSHIIPSMSSSPFLGSLLNKEEKNAIRTPKDSAALSNPARCLLPDKIVQAILARSDGGSRKGHPQQSPSKITHLDISMRATTSVTEAIGRPPLSQVLPM</sequence>
<gene>
    <name evidence="1" type="ORF">CSSPTR1EN2_LOCUS19359</name>
</gene>
<name>A0ABP0US78_9BRYO</name>
<evidence type="ECO:0000313" key="2">
    <source>
        <dbReference type="Proteomes" id="UP001497512"/>
    </source>
</evidence>
<dbReference type="Proteomes" id="UP001497512">
    <property type="component" value="Chromosome 6"/>
</dbReference>
<organism evidence="1 2">
    <name type="scientific">Sphagnum troendelagicum</name>
    <dbReference type="NCBI Taxonomy" id="128251"/>
    <lineage>
        <taxon>Eukaryota</taxon>
        <taxon>Viridiplantae</taxon>
        <taxon>Streptophyta</taxon>
        <taxon>Embryophyta</taxon>
        <taxon>Bryophyta</taxon>
        <taxon>Sphagnophytina</taxon>
        <taxon>Sphagnopsida</taxon>
        <taxon>Sphagnales</taxon>
        <taxon>Sphagnaceae</taxon>
        <taxon>Sphagnum</taxon>
    </lineage>
</organism>
<reference evidence="1" key="1">
    <citation type="submission" date="2024-02" db="EMBL/GenBank/DDBJ databases">
        <authorList>
            <consortium name="ELIXIR-Norway"/>
            <consortium name="Elixir Norway"/>
        </authorList>
    </citation>
    <scope>NUCLEOTIDE SEQUENCE</scope>
</reference>
<protein>
    <submittedName>
        <fullName evidence="1">Uncharacterized protein</fullName>
    </submittedName>
</protein>